<keyword evidence="8" id="KW-1185">Reference proteome</keyword>
<gene>
    <name evidence="7" type="ORF">PO878_16015</name>
</gene>
<dbReference type="PANTHER" id="PTHR30055:SF234">
    <property type="entry name" value="HTH-TYPE TRANSCRIPTIONAL REGULATOR BETI"/>
    <property type="match status" value="1"/>
</dbReference>
<dbReference type="InterPro" id="IPR009057">
    <property type="entry name" value="Homeodomain-like_sf"/>
</dbReference>
<sequence length="201" mass="21368">MSSDVAGRAAASPSRAPVRRHLSERQADTVDRLTDAAVEEVRGTGYEGLTVRNVARRAGVAPATAYTYFASKDHLVAEVFWRRLQRQAAPDPDRRRGPAARVAAAIEEMAHVVTDEPELSAACTTALLAGDPDVARLREQIGAEMAERLRTALGDDGDAAVLDALSLSLSGAMLQAGMGYFPHAELSSRMASVAELVLGSR</sequence>
<feature type="compositionally biased region" description="Low complexity" evidence="5">
    <location>
        <begin position="1"/>
        <end position="16"/>
    </location>
</feature>
<accession>A0AAF0BSX8</accession>
<evidence type="ECO:0000256" key="2">
    <source>
        <dbReference type="ARBA" id="ARBA00023125"/>
    </source>
</evidence>
<dbReference type="AlphaFoldDB" id="A0AAF0BSX8"/>
<dbReference type="PANTHER" id="PTHR30055">
    <property type="entry name" value="HTH-TYPE TRANSCRIPTIONAL REGULATOR RUTR"/>
    <property type="match status" value="1"/>
</dbReference>
<keyword evidence="3" id="KW-0804">Transcription</keyword>
<dbReference type="Pfam" id="PF00440">
    <property type="entry name" value="TetR_N"/>
    <property type="match status" value="1"/>
</dbReference>
<feature type="domain" description="HTH tetR-type" evidence="6">
    <location>
        <begin position="27"/>
        <end position="87"/>
    </location>
</feature>
<reference evidence="7" key="1">
    <citation type="submission" date="2023-01" db="EMBL/GenBank/DDBJ databases">
        <title>The diversity of Class Acidimicrobiia in South China Sea sediment environments and the proposal of Iamia marina sp. nov., a novel species of the genus Iamia.</title>
        <authorList>
            <person name="He Y."/>
            <person name="Tian X."/>
        </authorList>
    </citation>
    <scope>NUCLEOTIDE SEQUENCE</scope>
    <source>
        <strain evidence="7">DSM 19957</strain>
    </source>
</reference>
<dbReference type="EMBL" id="CP116942">
    <property type="protein sequence ID" value="WCO66007.1"/>
    <property type="molecule type" value="Genomic_DNA"/>
</dbReference>
<dbReference type="SUPFAM" id="SSF46689">
    <property type="entry name" value="Homeodomain-like"/>
    <property type="match status" value="1"/>
</dbReference>
<evidence type="ECO:0000313" key="8">
    <source>
        <dbReference type="Proteomes" id="UP001216390"/>
    </source>
</evidence>
<keyword evidence="2 4" id="KW-0238">DNA-binding</keyword>
<name>A0AAF0BSX8_9ACTN</name>
<dbReference type="PROSITE" id="PS01081">
    <property type="entry name" value="HTH_TETR_1"/>
    <property type="match status" value="1"/>
</dbReference>
<dbReference type="RefSeq" id="WP_272735533.1">
    <property type="nucleotide sequence ID" value="NZ_CP116942.1"/>
</dbReference>
<keyword evidence="1" id="KW-0805">Transcription regulation</keyword>
<evidence type="ECO:0000259" key="6">
    <source>
        <dbReference type="PROSITE" id="PS50977"/>
    </source>
</evidence>
<protein>
    <submittedName>
        <fullName evidence="7">Helix-turn-helix domain containing protein</fullName>
    </submittedName>
</protein>
<feature type="region of interest" description="Disordered" evidence="5">
    <location>
        <begin position="1"/>
        <end position="26"/>
    </location>
</feature>
<dbReference type="PRINTS" id="PR00455">
    <property type="entry name" value="HTHTETR"/>
</dbReference>
<dbReference type="GO" id="GO:0000976">
    <property type="term" value="F:transcription cis-regulatory region binding"/>
    <property type="evidence" value="ECO:0007669"/>
    <property type="project" value="TreeGrafter"/>
</dbReference>
<dbReference type="InterPro" id="IPR050109">
    <property type="entry name" value="HTH-type_TetR-like_transc_reg"/>
</dbReference>
<feature type="DNA-binding region" description="H-T-H motif" evidence="4">
    <location>
        <begin position="50"/>
        <end position="69"/>
    </location>
</feature>
<evidence type="ECO:0000256" key="3">
    <source>
        <dbReference type="ARBA" id="ARBA00023163"/>
    </source>
</evidence>
<dbReference type="PROSITE" id="PS50977">
    <property type="entry name" value="HTH_TETR_2"/>
    <property type="match status" value="1"/>
</dbReference>
<dbReference type="InterPro" id="IPR001647">
    <property type="entry name" value="HTH_TetR"/>
</dbReference>
<dbReference type="GO" id="GO:0003700">
    <property type="term" value="F:DNA-binding transcription factor activity"/>
    <property type="evidence" value="ECO:0007669"/>
    <property type="project" value="TreeGrafter"/>
</dbReference>
<dbReference type="KEGG" id="ima:PO878_16015"/>
<evidence type="ECO:0000313" key="7">
    <source>
        <dbReference type="EMBL" id="WCO66007.1"/>
    </source>
</evidence>
<proteinExistence type="predicted"/>
<evidence type="ECO:0000256" key="4">
    <source>
        <dbReference type="PROSITE-ProRule" id="PRU00335"/>
    </source>
</evidence>
<evidence type="ECO:0000256" key="1">
    <source>
        <dbReference type="ARBA" id="ARBA00023015"/>
    </source>
</evidence>
<evidence type="ECO:0000256" key="5">
    <source>
        <dbReference type="SAM" id="MobiDB-lite"/>
    </source>
</evidence>
<organism evidence="7 8">
    <name type="scientific">Iamia majanohamensis</name>
    <dbReference type="NCBI Taxonomy" id="467976"/>
    <lineage>
        <taxon>Bacteria</taxon>
        <taxon>Bacillati</taxon>
        <taxon>Actinomycetota</taxon>
        <taxon>Acidimicrobiia</taxon>
        <taxon>Acidimicrobiales</taxon>
        <taxon>Iamiaceae</taxon>
        <taxon>Iamia</taxon>
    </lineage>
</organism>
<dbReference type="Proteomes" id="UP001216390">
    <property type="component" value="Chromosome"/>
</dbReference>
<dbReference type="Gene3D" id="1.10.357.10">
    <property type="entry name" value="Tetracycline Repressor, domain 2"/>
    <property type="match status" value="1"/>
</dbReference>
<dbReference type="InterPro" id="IPR023772">
    <property type="entry name" value="DNA-bd_HTH_TetR-type_CS"/>
</dbReference>